<dbReference type="InterPro" id="IPR029063">
    <property type="entry name" value="SAM-dependent_MTases_sf"/>
</dbReference>
<dbReference type="Proteomes" id="UP001363151">
    <property type="component" value="Unassembled WGS sequence"/>
</dbReference>
<feature type="domain" description="Methyltransferase" evidence="2">
    <location>
        <begin position="161"/>
        <end position="255"/>
    </location>
</feature>
<comment type="caution">
    <text evidence="3">The sequence shown here is derived from an EMBL/GenBank/DDBJ whole genome shotgun (WGS) entry which is preliminary data.</text>
</comment>
<gene>
    <name evidence="3" type="ORF">SO694_00127021</name>
</gene>
<evidence type="ECO:0000256" key="1">
    <source>
        <dbReference type="SAM" id="SignalP"/>
    </source>
</evidence>
<dbReference type="EMBL" id="JBBJCI010000132">
    <property type="protein sequence ID" value="KAK7242886.1"/>
    <property type="molecule type" value="Genomic_DNA"/>
</dbReference>
<feature type="chain" id="PRO_5046380787" description="Methyltransferase domain-containing protein" evidence="1">
    <location>
        <begin position="17"/>
        <end position="264"/>
    </location>
</feature>
<dbReference type="CDD" id="cd02440">
    <property type="entry name" value="AdoMet_MTases"/>
    <property type="match status" value="1"/>
</dbReference>
<evidence type="ECO:0000259" key="2">
    <source>
        <dbReference type="Pfam" id="PF13649"/>
    </source>
</evidence>
<evidence type="ECO:0000313" key="3">
    <source>
        <dbReference type="EMBL" id="KAK7242886.1"/>
    </source>
</evidence>
<feature type="signal peptide" evidence="1">
    <location>
        <begin position="1"/>
        <end position="16"/>
    </location>
</feature>
<sequence length="264" mass="28492">MCSRCAALLLLGAVNAQAMGSRSIPLLLLGAVVAQDIYSVTVTIDGVDRTLRFTSNDDFLALARDHLPDADIQGGRAAAAARVAAVMEAAVTRRNVELYKSVWDGYADRWRADKHGVGVANEHRDASTPLVWLGDEWGPRGDFLEVFESYVAPHLLPGGNVAEIGVGGGRVAARVAPRVARLHAFDVSSSMLALARETLAGFDNVAFTLLAEPRFDAALHGSFDFVYAFDAFVHVDLHTMWRYFQQFALVLKPGGRGYVSASTS</sequence>
<name>A0ABR1G3Q7_AURAN</name>
<protein>
    <recommendedName>
        <fullName evidence="2">Methyltransferase domain-containing protein</fullName>
    </recommendedName>
</protein>
<dbReference type="InterPro" id="IPR041698">
    <property type="entry name" value="Methyltransf_25"/>
</dbReference>
<dbReference type="Gene3D" id="3.40.50.150">
    <property type="entry name" value="Vaccinia Virus protein VP39"/>
    <property type="match status" value="1"/>
</dbReference>
<accession>A0ABR1G3Q7</accession>
<reference evidence="3 4" key="1">
    <citation type="submission" date="2024-03" db="EMBL/GenBank/DDBJ databases">
        <title>Aureococcus anophagefferens CCMP1851 and Kratosvirus quantuckense: Draft genome of a second virus-susceptible host strain in the model system.</title>
        <authorList>
            <person name="Chase E."/>
            <person name="Truchon A.R."/>
            <person name="Schepens W."/>
            <person name="Wilhelm S.W."/>
        </authorList>
    </citation>
    <scope>NUCLEOTIDE SEQUENCE [LARGE SCALE GENOMIC DNA]</scope>
    <source>
        <strain evidence="3 4">CCMP1851</strain>
    </source>
</reference>
<keyword evidence="4" id="KW-1185">Reference proteome</keyword>
<evidence type="ECO:0000313" key="4">
    <source>
        <dbReference type="Proteomes" id="UP001363151"/>
    </source>
</evidence>
<dbReference type="Pfam" id="PF13649">
    <property type="entry name" value="Methyltransf_25"/>
    <property type="match status" value="1"/>
</dbReference>
<dbReference type="SUPFAM" id="SSF53335">
    <property type="entry name" value="S-adenosyl-L-methionine-dependent methyltransferases"/>
    <property type="match status" value="1"/>
</dbReference>
<proteinExistence type="predicted"/>
<keyword evidence="1" id="KW-0732">Signal</keyword>
<organism evidence="3 4">
    <name type="scientific">Aureococcus anophagefferens</name>
    <name type="common">Harmful bloom alga</name>
    <dbReference type="NCBI Taxonomy" id="44056"/>
    <lineage>
        <taxon>Eukaryota</taxon>
        <taxon>Sar</taxon>
        <taxon>Stramenopiles</taxon>
        <taxon>Ochrophyta</taxon>
        <taxon>Pelagophyceae</taxon>
        <taxon>Pelagomonadales</taxon>
        <taxon>Pelagomonadaceae</taxon>
        <taxon>Aureococcus</taxon>
    </lineage>
</organism>